<keyword evidence="8 9" id="KW-0472">Membrane</keyword>
<evidence type="ECO:0000313" key="11">
    <source>
        <dbReference type="Proteomes" id="UP000737171"/>
    </source>
</evidence>
<evidence type="ECO:0000256" key="9">
    <source>
        <dbReference type="HAMAP-Rule" id="MF_00024"/>
    </source>
</evidence>
<feature type="transmembrane region" description="Helical" evidence="9">
    <location>
        <begin position="43"/>
        <end position="69"/>
    </location>
</feature>
<reference evidence="10 11" key="1">
    <citation type="submission" date="2020-05" db="EMBL/GenBank/DDBJ databases">
        <title>Aquincola sp. isolate from soil.</title>
        <authorList>
            <person name="Han J."/>
            <person name="Kim D.-U."/>
        </authorList>
    </citation>
    <scope>NUCLEOTIDE SEQUENCE [LARGE SCALE GENOMIC DNA]</scope>
    <source>
        <strain evidence="10 11">S2</strain>
    </source>
</reference>
<dbReference type="PANTHER" id="PTHR34308:SF1">
    <property type="entry name" value="COBALAMIN BIOSYNTHESIS PROTEIN CBIB"/>
    <property type="match status" value="1"/>
</dbReference>
<dbReference type="EMBL" id="JABRWJ010000008">
    <property type="protein sequence ID" value="NRF70465.1"/>
    <property type="molecule type" value="Genomic_DNA"/>
</dbReference>
<comment type="subcellular location">
    <subcellularLocation>
        <location evidence="1 9">Cell membrane</location>
        <topology evidence="1 9">Multi-pass membrane protein</topology>
    </subcellularLocation>
</comment>
<comment type="pathway">
    <text evidence="2 9">Cofactor biosynthesis; adenosylcobalamin biosynthesis.</text>
</comment>
<evidence type="ECO:0000256" key="1">
    <source>
        <dbReference type="ARBA" id="ARBA00004651"/>
    </source>
</evidence>
<evidence type="ECO:0000256" key="4">
    <source>
        <dbReference type="ARBA" id="ARBA00022475"/>
    </source>
</evidence>
<evidence type="ECO:0000256" key="6">
    <source>
        <dbReference type="ARBA" id="ARBA00022692"/>
    </source>
</evidence>
<keyword evidence="11" id="KW-1185">Reference proteome</keyword>
<evidence type="ECO:0000256" key="7">
    <source>
        <dbReference type="ARBA" id="ARBA00022989"/>
    </source>
</evidence>
<feature type="transmembrane region" description="Helical" evidence="9">
    <location>
        <begin position="152"/>
        <end position="173"/>
    </location>
</feature>
<organism evidence="10 11">
    <name type="scientific">Pseudaquabacterium terrae</name>
    <dbReference type="NCBI Taxonomy" id="2732868"/>
    <lineage>
        <taxon>Bacteria</taxon>
        <taxon>Pseudomonadati</taxon>
        <taxon>Pseudomonadota</taxon>
        <taxon>Betaproteobacteria</taxon>
        <taxon>Burkholderiales</taxon>
        <taxon>Sphaerotilaceae</taxon>
        <taxon>Pseudaquabacterium</taxon>
    </lineage>
</organism>
<evidence type="ECO:0000256" key="2">
    <source>
        <dbReference type="ARBA" id="ARBA00004953"/>
    </source>
</evidence>
<evidence type="ECO:0000256" key="3">
    <source>
        <dbReference type="ARBA" id="ARBA00006263"/>
    </source>
</evidence>
<dbReference type="InterPro" id="IPR004485">
    <property type="entry name" value="Cobalamin_biosynth_CobD/CbiB"/>
</dbReference>
<dbReference type="HAMAP" id="MF_00024">
    <property type="entry name" value="CobD_CbiB"/>
    <property type="match status" value="1"/>
</dbReference>
<evidence type="ECO:0000313" key="10">
    <source>
        <dbReference type="EMBL" id="NRF70465.1"/>
    </source>
</evidence>
<comment type="similarity">
    <text evidence="3 9">Belongs to the CobD/CbiB family.</text>
</comment>
<dbReference type="Proteomes" id="UP000737171">
    <property type="component" value="Unassembled WGS sequence"/>
</dbReference>
<evidence type="ECO:0000256" key="8">
    <source>
        <dbReference type="ARBA" id="ARBA00023136"/>
    </source>
</evidence>
<comment type="caution">
    <text evidence="10">The sequence shown here is derived from an EMBL/GenBank/DDBJ whole genome shotgun (WGS) entry which is preliminary data.</text>
</comment>
<protein>
    <recommendedName>
        <fullName evidence="9">Cobalamin biosynthesis protein CobD</fullName>
    </recommendedName>
</protein>
<comment type="caution">
    <text evidence="9">Lacks conserved residue(s) required for the propagation of feature annotation.</text>
</comment>
<sequence>MLIDRLFGEPRTRWHPVAWMGALLAWPQAWLERQPPRRGWLCGTLAWAVAALLITLLAWVLEAVVWRLLRPGSGLAGWAAAALVLGVLLKPLLAWRMLADEVRAVDAALASGLDDGRRQLSRLVSRNTATLDPDLVRESAIETLAENLNDSVIAPLLCFVIAGLPGAALYRLANTADAMWGYRDQREWMGKTAARADDLLSWLPARLTALALLPRPRAWRRLRRQAARTPSPNSGWPMAAIALRLGLRLRKPFVYQLNDAGRPPHAGDIAAAIAASRRALALVVPLLMALAALLRWRVAT</sequence>
<keyword evidence="6 9" id="KW-0812">Transmembrane</keyword>
<comment type="function">
    <text evidence="9">Converts cobyric acid to cobinamide by the addition of aminopropanol on the F carboxylic group.</text>
</comment>
<evidence type="ECO:0000256" key="5">
    <source>
        <dbReference type="ARBA" id="ARBA00022573"/>
    </source>
</evidence>
<gene>
    <name evidence="9 10" type="primary">cobD</name>
    <name evidence="10" type="ORF">HLB44_26000</name>
</gene>
<keyword evidence="4 9" id="KW-1003">Cell membrane</keyword>
<dbReference type="PANTHER" id="PTHR34308">
    <property type="entry name" value="COBALAMIN BIOSYNTHESIS PROTEIN CBIB"/>
    <property type="match status" value="1"/>
</dbReference>
<accession>A0ABX2EPJ6</accession>
<feature type="transmembrane region" description="Helical" evidence="9">
    <location>
        <begin position="279"/>
        <end position="298"/>
    </location>
</feature>
<keyword evidence="7 9" id="KW-1133">Transmembrane helix</keyword>
<dbReference type="NCBIfam" id="TIGR00380">
    <property type="entry name" value="cobal_cbiB"/>
    <property type="match status" value="1"/>
</dbReference>
<proteinExistence type="inferred from homology"/>
<feature type="transmembrane region" description="Helical" evidence="9">
    <location>
        <begin position="75"/>
        <end position="93"/>
    </location>
</feature>
<name>A0ABX2EPJ6_9BURK</name>
<dbReference type="Pfam" id="PF03186">
    <property type="entry name" value="CobD_Cbib"/>
    <property type="match status" value="1"/>
</dbReference>
<keyword evidence="5 9" id="KW-0169">Cobalamin biosynthesis</keyword>